<organism evidence="1 2">
    <name type="scientific">Arthrobacter mobilis</name>
    <dbReference type="NCBI Taxonomy" id="2724944"/>
    <lineage>
        <taxon>Bacteria</taxon>
        <taxon>Bacillati</taxon>
        <taxon>Actinomycetota</taxon>
        <taxon>Actinomycetes</taxon>
        <taxon>Micrococcales</taxon>
        <taxon>Micrococcaceae</taxon>
        <taxon>Arthrobacter</taxon>
    </lineage>
</organism>
<name>A0A7X6HE38_9MICC</name>
<proteinExistence type="predicted"/>
<dbReference type="EMBL" id="JAAZSQ010000011">
    <property type="protein sequence ID" value="NKX55361.1"/>
    <property type="molecule type" value="Genomic_DNA"/>
</dbReference>
<reference evidence="1 2" key="1">
    <citation type="submission" date="2020-04" db="EMBL/GenBank/DDBJ databases">
        <title>Arthrobacter sp. nov.</title>
        <authorList>
            <person name="Liu S."/>
        </authorList>
    </citation>
    <scope>NUCLEOTIDE SEQUENCE [LARGE SCALE GENOMIC DNA]</scope>
    <source>
        <strain evidence="1 2">E918</strain>
    </source>
</reference>
<gene>
    <name evidence="1" type="ORF">HGG74_12585</name>
</gene>
<dbReference type="RefSeq" id="WP_168486809.1">
    <property type="nucleotide sequence ID" value="NZ_JAAZSQ010000011.1"/>
</dbReference>
<sequence length="289" mass="31323">MTDLAVTLDVHKQIRQWQQEAGLPVVDLQQPRRSWAAMLTILLDARSADARTAALSISSILTGSTQRNPLQVLIPDSEDSVLLEQWLAFEPDVRFVRTVDEAVLGAQYLLVCPAGVVFGSHSVQAAVEAAQESGARLLRAVVDGVSGSLELWDTAGLGSAADLSAAEQGIRDDGGERWVSGASLGAYAAGRPAPKMFLRKGAAGRFDVHVVVKDLKDPAARRDYEQQIRQLESELARAKRHWWQEASSAAPAGGTARRPFGSVPLRAVRKGPRYLAARTALRLRRWTTG</sequence>
<dbReference type="Proteomes" id="UP000544090">
    <property type="component" value="Unassembled WGS sequence"/>
</dbReference>
<evidence type="ECO:0000313" key="2">
    <source>
        <dbReference type="Proteomes" id="UP000544090"/>
    </source>
</evidence>
<keyword evidence="2" id="KW-1185">Reference proteome</keyword>
<comment type="caution">
    <text evidence="1">The sequence shown here is derived from an EMBL/GenBank/DDBJ whole genome shotgun (WGS) entry which is preliminary data.</text>
</comment>
<accession>A0A7X6HE38</accession>
<protein>
    <submittedName>
        <fullName evidence="1">Uncharacterized protein</fullName>
    </submittedName>
</protein>
<evidence type="ECO:0000313" key="1">
    <source>
        <dbReference type="EMBL" id="NKX55361.1"/>
    </source>
</evidence>
<dbReference type="AlphaFoldDB" id="A0A7X6HE38"/>